<evidence type="ECO:0000313" key="2">
    <source>
        <dbReference type="Proteomes" id="UP000821845"/>
    </source>
</evidence>
<reference evidence="1" key="1">
    <citation type="submission" date="2020-05" db="EMBL/GenBank/DDBJ databases">
        <title>Large-scale comparative analyses of tick genomes elucidate their genetic diversity and vector capacities.</title>
        <authorList>
            <person name="Jia N."/>
            <person name="Wang J."/>
            <person name="Shi W."/>
            <person name="Du L."/>
            <person name="Sun Y."/>
            <person name="Zhan W."/>
            <person name="Jiang J."/>
            <person name="Wang Q."/>
            <person name="Zhang B."/>
            <person name="Ji P."/>
            <person name="Sakyi L.B."/>
            <person name="Cui X."/>
            <person name="Yuan T."/>
            <person name="Jiang B."/>
            <person name="Yang W."/>
            <person name="Lam T.T.-Y."/>
            <person name="Chang Q."/>
            <person name="Ding S."/>
            <person name="Wang X."/>
            <person name="Zhu J."/>
            <person name="Ruan X."/>
            <person name="Zhao L."/>
            <person name="Wei J."/>
            <person name="Que T."/>
            <person name="Du C."/>
            <person name="Cheng J."/>
            <person name="Dai P."/>
            <person name="Han X."/>
            <person name="Huang E."/>
            <person name="Gao Y."/>
            <person name="Liu J."/>
            <person name="Shao H."/>
            <person name="Ye R."/>
            <person name="Li L."/>
            <person name="Wei W."/>
            <person name="Wang X."/>
            <person name="Wang C."/>
            <person name="Yang T."/>
            <person name="Huo Q."/>
            <person name="Li W."/>
            <person name="Guo W."/>
            <person name="Chen H."/>
            <person name="Zhou L."/>
            <person name="Ni X."/>
            <person name="Tian J."/>
            <person name="Zhou Y."/>
            <person name="Sheng Y."/>
            <person name="Liu T."/>
            <person name="Pan Y."/>
            <person name="Xia L."/>
            <person name="Li J."/>
            <person name="Zhao F."/>
            <person name="Cao W."/>
        </authorList>
    </citation>
    <scope>NUCLEOTIDE SEQUENCE</scope>
    <source>
        <strain evidence="1">Hyas-2018</strain>
    </source>
</reference>
<protein>
    <submittedName>
        <fullName evidence="1">Uncharacterized protein</fullName>
    </submittedName>
</protein>
<keyword evidence="2" id="KW-1185">Reference proteome</keyword>
<dbReference type="Proteomes" id="UP000821845">
    <property type="component" value="Chromosome 7"/>
</dbReference>
<dbReference type="EMBL" id="CM023487">
    <property type="protein sequence ID" value="KAH6926140.1"/>
    <property type="molecule type" value="Genomic_DNA"/>
</dbReference>
<gene>
    <name evidence="1" type="ORF">HPB50_015253</name>
</gene>
<sequence length="134" mass="14652">MTAVPSFLLGADPLWKFMTGEIRRGSGNIDLVSLGSSIGRMFQGPLFFSTTVNMATQLSVLRVNASNETTDAVLRKFWDPESTGIMTEDGIVPKLGASFLEEFQRKLAFATVATRLPSRGKKTGEPLIVIEQKL</sequence>
<accession>A0ACB7RUG2</accession>
<organism evidence="1 2">
    <name type="scientific">Hyalomma asiaticum</name>
    <name type="common">Tick</name>
    <dbReference type="NCBI Taxonomy" id="266040"/>
    <lineage>
        <taxon>Eukaryota</taxon>
        <taxon>Metazoa</taxon>
        <taxon>Ecdysozoa</taxon>
        <taxon>Arthropoda</taxon>
        <taxon>Chelicerata</taxon>
        <taxon>Arachnida</taxon>
        <taxon>Acari</taxon>
        <taxon>Parasitiformes</taxon>
        <taxon>Ixodida</taxon>
        <taxon>Ixodoidea</taxon>
        <taxon>Ixodidae</taxon>
        <taxon>Hyalomminae</taxon>
        <taxon>Hyalomma</taxon>
    </lineage>
</organism>
<proteinExistence type="predicted"/>
<evidence type="ECO:0000313" key="1">
    <source>
        <dbReference type="EMBL" id="KAH6926140.1"/>
    </source>
</evidence>
<comment type="caution">
    <text evidence="1">The sequence shown here is derived from an EMBL/GenBank/DDBJ whole genome shotgun (WGS) entry which is preliminary data.</text>
</comment>
<name>A0ACB7RUG2_HYAAI</name>